<feature type="binding site" evidence="11">
    <location>
        <begin position="232"/>
        <end position="238"/>
    </location>
    <ligand>
        <name>ATP</name>
        <dbReference type="ChEBI" id="CHEBI:30616"/>
    </ligand>
</feature>
<dbReference type="GO" id="GO:0005829">
    <property type="term" value="C:cytosol"/>
    <property type="evidence" value="ECO:0007669"/>
    <property type="project" value="TreeGrafter"/>
</dbReference>
<accession>A0A1F6CRG1</accession>
<dbReference type="PROSITE" id="PS51553">
    <property type="entry name" value="GMPS_ATP_PPASE"/>
    <property type="match status" value="1"/>
</dbReference>
<dbReference type="CDD" id="cd01997">
    <property type="entry name" value="GMP_synthase_C"/>
    <property type="match status" value="1"/>
</dbReference>
<dbReference type="PANTHER" id="PTHR11922:SF2">
    <property type="entry name" value="GMP SYNTHASE [GLUTAMINE-HYDROLYZING]"/>
    <property type="match status" value="1"/>
</dbReference>
<reference evidence="13 14" key="1">
    <citation type="journal article" date="2016" name="Nat. Commun.">
        <title>Thousands of microbial genomes shed light on interconnected biogeochemical processes in an aquifer system.</title>
        <authorList>
            <person name="Anantharaman K."/>
            <person name="Brown C.T."/>
            <person name="Hug L.A."/>
            <person name="Sharon I."/>
            <person name="Castelle C.J."/>
            <person name="Probst A.J."/>
            <person name="Thomas B.C."/>
            <person name="Singh A."/>
            <person name="Wilkins M.J."/>
            <person name="Karaoz U."/>
            <person name="Brodie E.L."/>
            <person name="Williams K.H."/>
            <person name="Hubbard S.S."/>
            <person name="Banfield J.F."/>
        </authorList>
    </citation>
    <scope>NUCLEOTIDE SEQUENCE [LARGE SCALE GENOMIC DNA]</scope>
    <source>
        <strain evidence="14">RIFCSPLOWO2_12_FULL_64_10</strain>
    </source>
</reference>
<comment type="pathway">
    <text evidence="2">Purine metabolism; GMP biosynthesis; GMP from XMP (L-Gln route): step 1/1.</text>
</comment>
<dbReference type="CDD" id="cd01742">
    <property type="entry name" value="GATase1_GMP_Synthase"/>
    <property type="match status" value="1"/>
</dbReference>
<evidence type="ECO:0000256" key="1">
    <source>
        <dbReference type="ARBA" id="ARBA00002332"/>
    </source>
</evidence>
<dbReference type="AlphaFoldDB" id="A0A1F6CRG1"/>
<keyword evidence="4" id="KW-0436">Ligase</keyword>
<dbReference type="InterPro" id="IPR014729">
    <property type="entry name" value="Rossmann-like_a/b/a_fold"/>
</dbReference>
<dbReference type="PRINTS" id="PR00096">
    <property type="entry name" value="GATASE"/>
</dbReference>
<dbReference type="Proteomes" id="UP000178606">
    <property type="component" value="Unassembled WGS sequence"/>
</dbReference>
<protein>
    <recommendedName>
        <fullName evidence="3">GMP synthase (glutamine-hydrolyzing)</fullName>
        <ecNumber evidence="3">6.3.5.2</ecNumber>
    </recommendedName>
    <alternativeName>
        <fullName evidence="10">GMP synthetase</fullName>
    </alternativeName>
</protein>
<dbReference type="Gene3D" id="3.30.300.10">
    <property type="match status" value="2"/>
</dbReference>
<evidence type="ECO:0000256" key="3">
    <source>
        <dbReference type="ARBA" id="ARBA00012746"/>
    </source>
</evidence>
<evidence type="ECO:0000256" key="4">
    <source>
        <dbReference type="ARBA" id="ARBA00022598"/>
    </source>
</evidence>
<evidence type="ECO:0000256" key="8">
    <source>
        <dbReference type="ARBA" id="ARBA00022840"/>
    </source>
</evidence>
<dbReference type="InterPro" id="IPR004739">
    <property type="entry name" value="GMP_synth_GATase"/>
</dbReference>
<dbReference type="Pfam" id="PF00958">
    <property type="entry name" value="GMP_synt_C"/>
    <property type="match status" value="1"/>
</dbReference>
<feature type="domain" description="GMPS ATP-PPase" evidence="12">
    <location>
        <begin position="205"/>
        <end position="401"/>
    </location>
</feature>
<dbReference type="InterPro" id="IPR001674">
    <property type="entry name" value="GMP_synth_C"/>
</dbReference>
<evidence type="ECO:0000256" key="11">
    <source>
        <dbReference type="PROSITE-ProRule" id="PRU00886"/>
    </source>
</evidence>
<dbReference type="SUPFAM" id="SSF52317">
    <property type="entry name" value="Class I glutamine amidotransferase-like"/>
    <property type="match status" value="1"/>
</dbReference>
<evidence type="ECO:0000256" key="9">
    <source>
        <dbReference type="ARBA" id="ARBA00022962"/>
    </source>
</evidence>
<dbReference type="InterPro" id="IPR025777">
    <property type="entry name" value="GMPS_ATP_PPase_dom"/>
</dbReference>
<dbReference type="NCBIfam" id="TIGR00888">
    <property type="entry name" value="guaA_Nterm"/>
    <property type="match status" value="1"/>
</dbReference>
<dbReference type="FunFam" id="3.40.50.880:FF:000047">
    <property type="entry name" value="GMP synthase [glutamine-hydrolyzing] subunit A"/>
    <property type="match status" value="1"/>
</dbReference>
<dbReference type="Gene3D" id="3.40.50.620">
    <property type="entry name" value="HUPs"/>
    <property type="match status" value="1"/>
</dbReference>
<dbReference type="PRINTS" id="PR00099">
    <property type="entry name" value="CPSGATASE"/>
</dbReference>
<sequence>MGEWGRGLQEPFVKKPGIVVLDFGGQYAHLIANRVRRLRVYSEIKPPDVDAKALEGACGVILSGGPASVYDPDAPAFNAEALRLGLPVLGLCYGHQLLCQQLGGEVAPGATKEFGSAVLTVRSRSGVLEGLAGQETVWMSHGDAVRRLPDGFEVLGSTPDCPTAAAGDPVRRIYGLQFHPEVAHTPSGMRILDNFLTLCGCPRAWTMENYARTAMEEVRAQVGDRNVFLLVSGGVDSAVAFVLLNRALGEDRVLGLHIDNGFMRKRETALVREALLEQGFRNLRVVDASEAFLLDTEGLADPEAKRKAIGATFLRVKDRVLADLRLDPEAYLLGQGTLYPDTIESGGTRHAAVIKTHHNRIDLIEALIAEGKVVEPLAQLYKDEVRELGEALGLPKRLVRRHPFPGPGLAVRALCARGDERFEGLEEAQRQVEEIAARYGLKARILPLRSVGVQGDFRTYAHPAALWGEAGWWELERVSTEITNRVRAVNRTVYLIAPGDLPALRPKRAFLSRPRLDLLREADEVAMTALEAHGLMDAVSQMPTVLVPLSSDGQREAVVLRPVCTPDFMTARFAELPRPVVDEIAGRILALGGVDAVLYDVTHKPPGTIEWE</sequence>
<dbReference type="SUPFAM" id="SSF52402">
    <property type="entry name" value="Adenine nucleotide alpha hydrolases-like"/>
    <property type="match status" value="1"/>
</dbReference>
<dbReference type="PROSITE" id="PS51273">
    <property type="entry name" value="GATASE_TYPE_1"/>
    <property type="match status" value="1"/>
</dbReference>
<dbReference type="PRINTS" id="PR00097">
    <property type="entry name" value="ANTSNTHASEII"/>
</dbReference>
<evidence type="ECO:0000256" key="7">
    <source>
        <dbReference type="ARBA" id="ARBA00022755"/>
    </source>
</evidence>
<dbReference type="UniPathway" id="UPA00189">
    <property type="reaction ID" value="UER00296"/>
</dbReference>
<dbReference type="NCBIfam" id="NF000848">
    <property type="entry name" value="PRK00074.1"/>
    <property type="match status" value="1"/>
</dbReference>
<dbReference type="InterPro" id="IPR029062">
    <property type="entry name" value="Class_I_gatase-like"/>
</dbReference>
<keyword evidence="6 11" id="KW-0332">GMP biosynthesis</keyword>
<name>A0A1F6CRG1_HANXR</name>
<evidence type="ECO:0000256" key="5">
    <source>
        <dbReference type="ARBA" id="ARBA00022741"/>
    </source>
</evidence>
<proteinExistence type="predicted"/>
<dbReference type="EMBL" id="MFKF01000183">
    <property type="protein sequence ID" value="OGG51472.1"/>
    <property type="molecule type" value="Genomic_DNA"/>
</dbReference>
<evidence type="ECO:0000256" key="6">
    <source>
        <dbReference type="ARBA" id="ARBA00022749"/>
    </source>
</evidence>
<evidence type="ECO:0000256" key="2">
    <source>
        <dbReference type="ARBA" id="ARBA00005153"/>
    </source>
</evidence>
<keyword evidence="7 11" id="KW-0658">Purine biosynthesis</keyword>
<organism evidence="13 14">
    <name type="scientific">Handelsmanbacteria sp. (strain RIFCSPLOWO2_12_FULL_64_10)</name>
    <dbReference type="NCBI Taxonomy" id="1817868"/>
    <lineage>
        <taxon>Bacteria</taxon>
        <taxon>Candidatus Handelsmaniibacteriota</taxon>
    </lineage>
</organism>
<dbReference type="GO" id="GO:0005524">
    <property type="term" value="F:ATP binding"/>
    <property type="evidence" value="ECO:0007669"/>
    <property type="project" value="UniProtKB-UniRule"/>
</dbReference>
<evidence type="ECO:0000256" key="10">
    <source>
        <dbReference type="ARBA" id="ARBA00030464"/>
    </source>
</evidence>
<comment type="function">
    <text evidence="1">Catalyzes the synthesis of GMP from XMP.</text>
</comment>
<dbReference type="GO" id="GO:0003921">
    <property type="term" value="F:GMP synthase activity"/>
    <property type="evidence" value="ECO:0007669"/>
    <property type="project" value="InterPro"/>
</dbReference>
<dbReference type="EC" id="6.3.5.2" evidence="3"/>
<dbReference type="Gene3D" id="3.40.50.880">
    <property type="match status" value="1"/>
</dbReference>
<keyword evidence="5 11" id="KW-0547">Nucleotide-binding</keyword>
<evidence type="ECO:0000259" key="12">
    <source>
        <dbReference type="PROSITE" id="PS51553"/>
    </source>
</evidence>
<evidence type="ECO:0000313" key="14">
    <source>
        <dbReference type="Proteomes" id="UP000178606"/>
    </source>
</evidence>
<evidence type="ECO:0000313" key="13">
    <source>
        <dbReference type="EMBL" id="OGG51472.1"/>
    </source>
</evidence>
<keyword evidence="8 11" id="KW-0067">ATP-binding</keyword>
<dbReference type="InterPro" id="IPR017926">
    <property type="entry name" value="GATASE"/>
</dbReference>
<comment type="caution">
    <text evidence="13">The sequence shown here is derived from an EMBL/GenBank/DDBJ whole genome shotgun (WGS) entry which is preliminary data.</text>
</comment>
<dbReference type="PANTHER" id="PTHR11922">
    <property type="entry name" value="GMP SYNTHASE-RELATED"/>
    <property type="match status" value="1"/>
</dbReference>
<dbReference type="SUPFAM" id="SSF54810">
    <property type="entry name" value="GMP synthetase C-terminal dimerisation domain"/>
    <property type="match status" value="1"/>
</dbReference>
<dbReference type="Pfam" id="PF00117">
    <property type="entry name" value="GATase"/>
    <property type="match status" value="1"/>
</dbReference>
<gene>
    <name evidence="13" type="ORF">A3F84_06945</name>
</gene>
<keyword evidence="9" id="KW-0315">Glutamine amidotransferase</keyword>